<dbReference type="Proteomes" id="UP000697127">
    <property type="component" value="Unassembled WGS sequence"/>
</dbReference>
<dbReference type="SMART" id="SM00546">
    <property type="entry name" value="CUE"/>
    <property type="match status" value="1"/>
</dbReference>
<evidence type="ECO:0000256" key="2">
    <source>
        <dbReference type="SAM" id="MobiDB-lite"/>
    </source>
</evidence>
<keyword evidence="5" id="KW-1185">Reference proteome</keyword>
<dbReference type="EMBL" id="PUHW01000251">
    <property type="protein sequence ID" value="KAG0687508.1"/>
    <property type="molecule type" value="Genomic_DNA"/>
</dbReference>
<dbReference type="Gene3D" id="1.10.8.10">
    <property type="entry name" value="DNA helicase RuvA subunit, C-terminal domain"/>
    <property type="match status" value="1"/>
</dbReference>
<dbReference type="CDD" id="cd14373">
    <property type="entry name" value="CUE_Cue3p_like"/>
    <property type="match status" value="1"/>
</dbReference>
<dbReference type="Pfam" id="PF02845">
    <property type="entry name" value="CUE"/>
    <property type="match status" value="1"/>
</dbReference>
<proteinExistence type="predicted"/>
<dbReference type="InterPro" id="IPR009060">
    <property type="entry name" value="UBA-like_sf"/>
</dbReference>
<dbReference type="GO" id="GO:0043130">
    <property type="term" value="F:ubiquitin binding"/>
    <property type="evidence" value="ECO:0007669"/>
    <property type="project" value="InterPro"/>
</dbReference>
<feature type="region of interest" description="Disordered" evidence="2">
    <location>
        <begin position="592"/>
        <end position="693"/>
    </location>
</feature>
<dbReference type="SUPFAM" id="SSF46934">
    <property type="entry name" value="UBA-like"/>
    <property type="match status" value="1"/>
</dbReference>
<evidence type="ECO:0000313" key="5">
    <source>
        <dbReference type="Proteomes" id="UP000697127"/>
    </source>
</evidence>
<name>A0A9P6WK39_9ASCO</name>
<sequence length="693" mass="79957">MSQSQQPLNISEEYQKSVNIPIPVFPPFKLRSSLIDKDPVIWEYLLLDYITLFKKLIALIPYNSLKNKKNGLVPPIILTTNTLNQIHIFLKSFIHESSLESSHVFSLGAINPNIRENQHILKLIIFIYIKETNLINLKLTGISLWEFCKVYITISDKYSCKKINQSLITLPIIRKLIQGTIKSSYSSKSDDINLIRSLQDYLGKLIASGKWKQDDFEILYLLLGQRTKKGNNNQNNKNKNFKNIKLNNNNNSFNSEFAENFVTKHWIEILEELYVGGSGIYSKICIQIMIISLCSLSSSKILNLLKDQLEINGIIKLKKFNPLVSCILLSKKFNDLNPDLKNMLSTILLTKNKNKSSKPKILFNEENIQNVIDMFPQLSKGQAKTLLNKNNNEVEKVINYVLEMNIDNLKNIEDYDEKLSLKKKKKIQPKNEFEFHDNDKIYNVQIGKKEINELDEINDDLRKKNLERALAMLYEPDEDEPDDTYIDNESKSILITESNDDGENFEEIKHAKNENNKLDNKLLEIESKLFGIFSTNPDKLKRLDRNTPYRQELRRETGWTDEQIEGWARIIEKQPKRFRMLEERLVYVDGSLNKSGKKSSKWAAPSKKDNIEDNNHKTSKYDNDRHATDKRKGGRLFTTSSTPTSSSSPSTPSSPSSTTTPSSKNNSNFKAYMDKKNKNKQQKPPPRDGNKGK</sequence>
<dbReference type="AlphaFoldDB" id="A0A9P6WK39"/>
<dbReference type="PROSITE" id="PS51140">
    <property type="entry name" value="CUE"/>
    <property type="match status" value="1"/>
</dbReference>
<gene>
    <name evidence="4" type="ORF">C6P40_002258</name>
</gene>
<dbReference type="InterPro" id="IPR041808">
    <property type="entry name" value="Cue3_CUE"/>
</dbReference>
<evidence type="ECO:0000259" key="3">
    <source>
        <dbReference type="PROSITE" id="PS51140"/>
    </source>
</evidence>
<evidence type="ECO:0000313" key="4">
    <source>
        <dbReference type="EMBL" id="KAG0687508.1"/>
    </source>
</evidence>
<feature type="compositionally biased region" description="Low complexity" evidence="2">
    <location>
        <begin position="638"/>
        <end position="663"/>
    </location>
</feature>
<comment type="caution">
    <text evidence="4">The sequence shown here is derived from an EMBL/GenBank/DDBJ whole genome shotgun (WGS) entry which is preliminary data.</text>
</comment>
<reference evidence="4" key="1">
    <citation type="submission" date="2020-11" db="EMBL/GenBank/DDBJ databases">
        <title>Kefir isolates.</title>
        <authorList>
            <person name="Marcisauskas S."/>
            <person name="Kim Y."/>
            <person name="Blasche S."/>
        </authorList>
    </citation>
    <scope>NUCLEOTIDE SEQUENCE</scope>
    <source>
        <strain evidence="4">Olga-1</strain>
    </source>
</reference>
<keyword evidence="1" id="KW-0833">Ubl conjugation pathway</keyword>
<evidence type="ECO:0000256" key="1">
    <source>
        <dbReference type="ARBA" id="ARBA00022786"/>
    </source>
</evidence>
<feature type="domain" description="CUE" evidence="3">
    <location>
        <begin position="363"/>
        <end position="406"/>
    </location>
</feature>
<dbReference type="InterPro" id="IPR003892">
    <property type="entry name" value="CUE"/>
</dbReference>
<protein>
    <recommendedName>
        <fullName evidence="3">CUE domain-containing protein</fullName>
    </recommendedName>
</protein>
<accession>A0A9P6WK39</accession>
<feature type="compositionally biased region" description="Basic and acidic residues" evidence="2">
    <location>
        <begin position="606"/>
        <end position="631"/>
    </location>
</feature>
<organism evidence="4 5">
    <name type="scientific">Pichia californica</name>
    <dbReference type="NCBI Taxonomy" id="460514"/>
    <lineage>
        <taxon>Eukaryota</taxon>
        <taxon>Fungi</taxon>
        <taxon>Dikarya</taxon>
        <taxon>Ascomycota</taxon>
        <taxon>Saccharomycotina</taxon>
        <taxon>Pichiomycetes</taxon>
        <taxon>Pichiales</taxon>
        <taxon>Pichiaceae</taxon>
        <taxon>Pichia</taxon>
    </lineage>
</organism>